<feature type="compositionally biased region" description="Basic residues" evidence="11">
    <location>
        <begin position="1170"/>
        <end position="1182"/>
    </location>
</feature>
<dbReference type="InterPro" id="IPR012948">
    <property type="entry name" value="AARP2CN"/>
</dbReference>
<keyword evidence="7" id="KW-0342">GTP-binding</keyword>
<keyword evidence="14" id="KW-1185">Reference proteome</keyword>
<dbReference type="InterPro" id="IPR030387">
    <property type="entry name" value="G_Bms1/Tsr1_dom"/>
</dbReference>
<dbReference type="GO" id="GO:0000462">
    <property type="term" value="P:maturation of SSU-rRNA from tricistronic rRNA transcript (SSU-rRNA, 5.8S rRNA, LSU-rRNA)"/>
    <property type="evidence" value="ECO:0007669"/>
    <property type="project" value="TreeGrafter"/>
</dbReference>
<feature type="region of interest" description="Disordered" evidence="11">
    <location>
        <begin position="542"/>
        <end position="580"/>
    </location>
</feature>
<keyword evidence="5" id="KW-0378">Hydrolase</keyword>
<dbReference type="GO" id="GO:0034511">
    <property type="term" value="F:U3 snoRNA binding"/>
    <property type="evidence" value="ECO:0007669"/>
    <property type="project" value="TreeGrafter"/>
</dbReference>
<keyword evidence="6" id="KW-0067">ATP-binding</keyword>
<comment type="catalytic activity">
    <reaction evidence="9">
        <text>GTP + H2O = GDP + phosphate + H(+)</text>
        <dbReference type="Rhea" id="RHEA:19669"/>
        <dbReference type="ChEBI" id="CHEBI:15377"/>
        <dbReference type="ChEBI" id="CHEBI:15378"/>
        <dbReference type="ChEBI" id="CHEBI:37565"/>
        <dbReference type="ChEBI" id="CHEBI:43474"/>
        <dbReference type="ChEBI" id="CHEBI:58189"/>
    </reaction>
    <physiologicalReaction direction="left-to-right" evidence="9">
        <dbReference type="Rhea" id="RHEA:19670"/>
    </physiologicalReaction>
</comment>
<feature type="region of interest" description="Disordered" evidence="11">
    <location>
        <begin position="383"/>
        <end position="501"/>
    </location>
</feature>
<feature type="region of interest" description="Disordered" evidence="11">
    <location>
        <begin position="1021"/>
        <end position="1060"/>
    </location>
</feature>
<feature type="domain" description="Bms1-type G" evidence="12">
    <location>
        <begin position="97"/>
        <end position="262"/>
    </location>
</feature>
<dbReference type="GO" id="GO:0005654">
    <property type="term" value="C:nucleoplasm"/>
    <property type="evidence" value="ECO:0007669"/>
    <property type="project" value="UniProtKB-ARBA"/>
</dbReference>
<evidence type="ECO:0000256" key="11">
    <source>
        <dbReference type="SAM" id="MobiDB-lite"/>
    </source>
</evidence>
<dbReference type="Pfam" id="PF04950">
    <property type="entry name" value="RIBIOP_C"/>
    <property type="match status" value="1"/>
</dbReference>
<dbReference type="GO" id="GO:0030686">
    <property type="term" value="C:90S preribosome"/>
    <property type="evidence" value="ECO:0007669"/>
    <property type="project" value="TreeGrafter"/>
</dbReference>
<keyword evidence="3" id="KW-0597">Phosphoprotein</keyword>
<keyword evidence="2" id="KW-0690">Ribosome biogenesis</keyword>
<dbReference type="CDD" id="cd01882">
    <property type="entry name" value="BMS1"/>
    <property type="match status" value="1"/>
</dbReference>
<evidence type="ECO:0000259" key="12">
    <source>
        <dbReference type="PROSITE" id="PS51714"/>
    </source>
</evidence>
<dbReference type="InterPro" id="IPR007034">
    <property type="entry name" value="BMS1_TSR1_C"/>
</dbReference>
<sequence length="1225" mass="133358">MGDKSAHKRKTKGHKAAKRKAATLSKDNKNTIPATTDGRNLAGSLGKGPEKSSNAPKNPKAFVFASRGRAKIQKARSAEKDQRRMHVPQNDALPDEPPPMVVLVQGPPGVGKTLLIKALVQHYTRQNVANPLGPVTLVAGKQRRITFVECPQDLNGMIDAAKYCDLVLLLVDGAYGFEMETFEFLNILQVHGFPKVMGVLTHLDAFKDATKLKNTKKALKHRFWAEIYAGAKLFYLSGLRNGKYLKREVLNLARFISIIKLRPLSWRTAHPYILTDRFEDVTPGEVIEQQPASDRRVAVYGYSRGCNFHPGARVHLAGVGDFTVTDMEALPDPCPLPGSQRRRGLNDRERMLYAPMSQVGGLVFDKDAAYIDIPDWKVSYTAKEGADPGNGVPPDEGVKMDLSGERQPGGDESSEDDESAGDESDEGSDLNSEDEQGTRASNASTHANGARQRRPAGSAEAASDDDDGTADDSGDESASAEDDSSQSGSDDDADAGAAEAEEGAVRWKLGLADRANALFKSRGVELHALIYSTPAAVNSIHAKHSSAYPPPPDQNGNVSSDDDDLFKPKAAPSQRPGEDTAEALDALDSCLALNMDSVGEVWSVPAAVESLRNRFVTGDWEAGQARDAQNPGLAPMEEGGNDDDAEEVFGDFEDLELGVKQSGSADPVTQAAMQAVRDEAKQEKLDARRAAKKAAFDEAYDQGGGAKGVDAAMHNAPAPDNNNSKDDDREDDEATFYDAMKAEVMARAARTKAALEALPPEQRVALGGHVPGTYMRLLLSGVPCELVNHWNPAQPLLVGGLASTEEGRSFLQLRLKRHRWSPRVLKTRDPLTFSVGWRRFQSLPVYAMEDANGRMRHLKYTPEHMHCTALVYGPMVPPNTGILAVQTANARQESWRISATGVVLGSEAGPRVVKKLKLTGAPFRVHKHTAFVGGMFASQLEVAKFEGAAVRTVSGIRGTIKKALRPGVHGGKAGSFRASFEDKPLLSDIVFLRAWIAVDLPRFYNPVTNLLAPAPVRRASLKPHADTHQDGDGQLTDGLAEPSPSSPAEQVEVIPNGSDGAVSAEGGAVGAWVGMRTVAQLRRERGEGPPRNPDSLYRPIERAPRVFNPLRIPKQLQAAMPFKSKPKDPKSRLGKAQTLEQKRAVVLEPQERKAVTLIAQLNALRNERAAKRRAGRARQRQKHEKEVAAENEWRTQHSKELRKKRYIIEGQADKRSSKRAKHRED</sequence>
<protein>
    <recommendedName>
        <fullName evidence="12">Bms1-type G domain-containing protein</fullName>
    </recommendedName>
</protein>
<accession>A0AAW1P1N4</accession>
<reference evidence="13 14" key="1">
    <citation type="journal article" date="2024" name="Nat. Commun.">
        <title>Phylogenomics reveals the evolutionary origins of lichenization in chlorophyte algae.</title>
        <authorList>
            <person name="Puginier C."/>
            <person name="Libourel C."/>
            <person name="Otte J."/>
            <person name="Skaloud P."/>
            <person name="Haon M."/>
            <person name="Grisel S."/>
            <person name="Petersen M."/>
            <person name="Berrin J.G."/>
            <person name="Delaux P.M."/>
            <person name="Dal Grande F."/>
            <person name="Keller J."/>
        </authorList>
    </citation>
    <scope>NUCLEOTIDE SEQUENCE [LARGE SCALE GENOMIC DNA]</scope>
    <source>
        <strain evidence="13 14">SAG 2036</strain>
    </source>
</reference>
<dbReference type="SMART" id="SM00785">
    <property type="entry name" value="AARP2CN"/>
    <property type="match status" value="1"/>
</dbReference>
<feature type="region of interest" description="Disordered" evidence="11">
    <location>
        <begin position="1169"/>
        <end position="1225"/>
    </location>
</feature>
<dbReference type="InterPro" id="IPR039761">
    <property type="entry name" value="Bms1/Tsr1"/>
</dbReference>
<dbReference type="PANTHER" id="PTHR12858:SF2">
    <property type="entry name" value="RIBOSOME BIOGENESIS PROTEIN BMS1 HOMOLOG"/>
    <property type="match status" value="1"/>
</dbReference>
<keyword evidence="8" id="KW-0539">Nucleus</keyword>
<dbReference type="GO" id="GO:0005524">
    <property type="term" value="F:ATP binding"/>
    <property type="evidence" value="ECO:0007669"/>
    <property type="project" value="UniProtKB-KW"/>
</dbReference>
<evidence type="ECO:0000256" key="5">
    <source>
        <dbReference type="ARBA" id="ARBA00022801"/>
    </source>
</evidence>
<dbReference type="Pfam" id="PF08142">
    <property type="entry name" value="AARP2CN"/>
    <property type="match status" value="1"/>
</dbReference>
<dbReference type="FunFam" id="3.40.50.300:FF:000105">
    <property type="entry name" value="BMS1 ribosome biogenesis factor"/>
    <property type="match status" value="1"/>
</dbReference>
<comment type="similarity">
    <text evidence="10">Belongs to the TRAFAC class translation factor GTPase superfamily. Bms1-like GTPase family. BMS1 subfamily.</text>
</comment>
<feature type="compositionally biased region" description="Basic and acidic residues" evidence="11">
    <location>
        <begin position="1183"/>
        <end position="1199"/>
    </location>
</feature>
<proteinExistence type="inferred from homology"/>
<evidence type="ECO:0000313" key="14">
    <source>
        <dbReference type="Proteomes" id="UP001465755"/>
    </source>
</evidence>
<dbReference type="PANTHER" id="PTHR12858">
    <property type="entry name" value="RIBOSOME BIOGENESIS PROTEIN"/>
    <property type="match status" value="1"/>
</dbReference>
<comment type="caution">
    <text evidence="13">The sequence shown here is derived from an EMBL/GenBank/DDBJ whole genome shotgun (WGS) entry which is preliminary data.</text>
</comment>
<evidence type="ECO:0000256" key="6">
    <source>
        <dbReference type="ARBA" id="ARBA00022840"/>
    </source>
</evidence>
<feature type="compositionally biased region" description="Basic residues" evidence="11">
    <location>
        <begin position="1216"/>
        <end position="1225"/>
    </location>
</feature>
<dbReference type="PROSITE" id="PS51714">
    <property type="entry name" value="G_BMS1"/>
    <property type="match status" value="1"/>
</dbReference>
<evidence type="ECO:0000256" key="3">
    <source>
        <dbReference type="ARBA" id="ARBA00022553"/>
    </source>
</evidence>
<dbReference type="GO" id="GO:0005525">
    <property type="term" value="F:GTP binding"/>
    <property type="evidence" value="ECO:0007669"/>
    <property type="project" value="UniProtKB-KW"/>
</dbReference>
<organism evidence="13 14">
    <name type="scientific">Symbiochloris irregularis</name>
    <dbReference type="NCBI Taxonomy" id="706552"/>
    <lineage>
        <taxon>Eukaryota</taxon>
        <taxon>Viridiplantae</taxon>
        <taxon>Chlorophyta</taxon>
        <taxon>core chlorophytes</taxon>
        <taxon>Trebouxiophyceae</taxon>
        <taxon>Trebouxiales</taxon>
        <taxon>Trebouxiaceae</taxon>
        <taxon>Symbiochloris</taxon>
    </lineage>
</organism>
<evidence type="ECO:0000256" key="8">
    <source>
        <dbReference type="ARBA" id="ARBA00023242"/>
    </source>
</evidence>
<feature type="compositionally biased region" description="Polar residues" evidence="11">
    <location>
        <begin position="438"/>
        <end position="447"/>
    </location>
</feature>
<gene>
    <name evidence="13" type="ORF">WJX73_000661</name>
</gene>
<feature type="compositionally biased region" description="Basic residues" evidence="11">
    <location>
        <begin position="1"/>
        <end position="21"/>
    </location>
</feature>
<dbReference type="InterPro" id="IPR037875">
    <property type="entry name" value="Bms1_N"/>
</dbReference>
<evidence type="ECO:0000256" key="7">
    <source>
        <dbReference type="ARBA" id="ARBA00023134"/>
    </source>
</evidence>
<feature type="compositionally biased region" description="Acidic residues" evidence="11">
    <location>
        <begin position="412"/>
        <end position="435"/>
    </location>
</feature>
<dbReference type="AlphaFoldDB" id="A0AAW1P1N4"/>
<feature type="region of interest" description="Disordered" evidence="11">
    <location>
        <begin position="1"/>
        <end position="98"/>
    </location>
</feature>
<dbReference type="GO" id="GO:0000479">
    <property type="term" value="P:endonucleolytic cleavage of tricistronic rRNA transcript (SSU-rRNA, 5.8S rRNA, LSU-rRNA)"/>
    <property type="evidence" value="ECO:0007669"/>
    <property type="project" value="TreeGrafter"/>
</dbReference>
<dbReference type="GO" id="GO:0032040">
    <property type="term" value="C:small-subunit processome"/>
    <property type="evidence" value="ECO:0007669"/>
    <property type="project" value="UniProtKB-ARBA"/>
</dbReference>
<evidence type="ECO:0000256" key="10">
    <source>
        <dbReference type="ARBA" id="ARBA00061391"/>
    </source>
</evidence>
<dbReference type="Gene3D" id="3.40.50.300">
    <property type="entry name" value="P-loop containing nucleotide triphosphate hydrolases"/>
    <property type="match status" value="1"/>
</dbReference>
<comment type="subcellular location">
    <subcellularLocation>
        <location evidence="1">Nucleus</location>
        <location evidence="1">Nucleolus</location>
    </subcellularLocation>
</comment>
<evidence type="ECO:0000256" key="4">
    <source>
        <dbReference type="ARBA" id="ARBA00022741"/>
    </source>
</evidence>
<dbReference type="Proteomes" id="UP001465755">
    <property type="component" value="Unassembled WGS sequence"/>
</dbReference>
<evidence type="ECO:0000256" key="9">
    <source>
        <dbReference type="ARBA" id="ARBA00049117"/>
    </source>
</evidence>
<dbReference type="SMART" id="SM01362">
    <property type="entry name" value="DUF663"/>
    <property type="match status" value="1"/>
</dbReference>
<dbReference type="EMBL" id="JALJOQ010000080">
    <property type="protein sequence ID" value="KAK9800775.1"/>
    <property type="molecule type" value="Genomic_DNA"/>
</dbReference>
<dbReference type="SUPFAM" id="SSF52540">
    <property type="entry name" value="P-loop containing nucleoside triphosphate hydrolases"/>
    <property type="match status" value="1"/>
</dbReference>
<name>A0AAW1P1N4_9CHLO</name>
<keyword evidence="4" id="KW-0547">Nucleotide-binding</keyword>
<feature type="region of interest" description="Disordered" evidence="11">
    <location>
        <begin position="622"/>
        <end position="646"/>
    </location>
</feature>
<feature type="region of interest" description="Disordered" evidence="11">
    <location>
        <begin position="706"/>
        <end position="730"/>
    </location>
</feature>
<dbReference type="GO" id="GO:0003924">
    <property type="term" value="F:GTPase activity"/>
    <property type="evidence" value="ECO:0007669"/>
    <property type="project" value="TreeGrafter"/>
</dbReference>
<evidence type="ECO:0000256" key="2">
    <source>
        <dbReference type="ARBA" id="ARBA00022517"/>
    </source>
</evidence>
<evidence type="ECO:0000313" key="13">
    <source>
        <dbReference type="EMBL" id="KAK9800775.1"/>
    </source>
</evidence>
<feature type="compositionally biased region" description="Acidic residues" evidence="11">
    <location>
        <begin position="462"/>
        <end position="501"/>
    </location>
</feature>
<evidence type="ECO:0000256" key="1">
    <source>
        <dbReference type="ARBA" id="ARBA00004604"/>
    </source>
</evidence>
<dbReference type="InterPro" id="IPR027417">
    <property type="entry name" value="P-loop_NTPase"/>
</dbReference>